<dbReference type="AlphaFoldDB" id="A0A831LHM1"/>
<dbReference type="GO" id="GO:0003755">
    <property type="term" value="F:peptidyl-prolyl cis-trans isomerase activity"/>
    <property type="evidence" value="ECO:0007669"/>
    <property type="project" value="UniProtKB-UniRule"/>
</dbReference>
<dbReference type="Pfam" id="PF00160">
    <property type="entry name" value="Pro_isomerase"/>
    <property type="match status" value="1"/>
</dbReference>
<proteinExistence type="inferred from homology"/>
<keyword evidence="3 4" id="KW-0413">Isomerase</keyword>
<dbReference type="PANTHER" id="PTHR45625">
    <property type="entry name" value="PEPTIDYL-PROLYL CIS-TRANS ISOMERASE-RELATED"/>
    <property type="match status" value="1"/>
</dbReference>
<feature type="domain" description="PPIase cyclophilin-type" evidence="5">
    <location>
        <begin position="32"/>
        <end position="157"/>
    </location>
</feature>
<name>A0A831LHM1_9BACT</name>
<dbReference type="EMBL" id="DSDO01000315">
    <property type="protein sequence ID" value="HDR46949.1"/>
    <property type="molecule type" value="Genomic_DNA"/>
</dbReference>
<reference evidence="6" key="1">
    <citation type="journal article" date="2020" name="mSystems">
        <title>Genome- and Community-Level Interaction Insights into Carbon Utilization and Element Cycling Functions of Hydrothermarchaeota in Hydrothermal Sediment.</title>
        <authorList>
            <person name="Zhou Z."/>
            <person name="Liu Y."/>
            <person name="Xu W."/>
            <person name="Pan J."/>
            <person name="Luo Z.H."/>
            <person name="Li M."/>
        </authorList>
    </citation>
    <scope>NUCLEOTIDE SEQUENCE [LARGE SCALE GENOMIC DNA]</scope>
    <source>
        <strain evidence="6">SpSt-1220</strain>
    </source>
</reference>
<dbReference type="CDD" id="cd00317">
    <property type="entry name" value="cyclophilin"/>
    <property type="match status" value="1"/>
</dbReference>
<protein>
    <recommendedName>
        <fullName evidence="4">Peptidyl-prolyl cis-trans isomerase</fullName>
        <shortName evidence="4">PPIase</shortName>
        <ecNumber evidence="4">5.2.1.8</ecNumber>
    </recommendedName>
</protein>
<dbReference type="GO" id="GO:0006457">
    <property type="term" value="P:protein folding"/>
    <property type="evidence" value="ECO:0007669"/>
    <property type="project" value="InterPro"/>
</dbReference>
<comment type="caution">
    <text evidence="6">The sequence shown here is derived from an EMBL/GenBank/DDBJ whole genome shotgun (WGS) entry which is preliminary data.</text>
</comment>
<dbReference type="PROSITE" id="PS50072">
    <property type="entry name" value="CSA_PPIASE_2"/>
    <property type="match status" value="1"/>
</dbReference>
<dbReference type="PRINTS" id="PR00153">
    <property type="entry name" value="CSAPPISMRASE"/>
</dbReference>
<comment type="function">
    <text evidence="4">PPIases accelerate the folding of proteins. It catalyzes the cis-trans isomerization of proline imidic peptide bonds in oligopeptides.</text>
</comment>
<dbReference type="PANTHER" id="PTHR45625:SF4">
    <property type="entry name" value="PEPTIDYLPROLYL ISOMERASE DOMAIN AND WD REPEAT-CONTAINING PROTEIN 1"/>
    <property type="match status" value="1"/>
</dbReference>
<evidence type="ECO:0000256" key="4">
    <source>
        <dbReference type="RuleBase" id="RU363019"/>
    </source>
</evidence>
<comment type="catalytic activity">
    <reaction evidence="4">
        <text>[protein]-peptidylproline (omega=180) = [protein]-peptidylproline (omega=0)</text>
        <dbReference type="Rhea" id="RHEA:16237"/>
        <dbReference type="Rhea" id="RHEA-COMP:10747"/>
        <dbReference type="Rhea" id="RHEA-COMP:10748"/>
        <dbReference type="ChEBI" id="CHEBI:83833"/>
        <dbReference type="ChEBI" id="CHEBI:83834"/>
        <dbReference type="EC" id="5.2.1.8"/>
    </reaction>
</comment>
<evidence type="ECO:0000256" key="1">
    <source>
        <dbReference type="ARBA" id="ARBA00007365"/>
    </source>
</evidence>
<evidence type="ECO:0000313" key="6">
    <source>
        <dbReference type="EMBL" id="HDR46949.1"/>
    </source>
</evidence>
<evidence type="ECO:0000256" key="2">
    <source>
        <dbReference type="ARBA" id="ARBA00023110"/>
    </source>
</evidence>
<comment type="similarity">
    <text evidence="1 4">Belongs to the cyclophilin-type PPIase family.</text>
</comment>
<evidence type="ECO:0000256" key="3">
    <source>
        <dbReference type="ARBA" id="ARBA00023235"/>
    </source>
</evidence>
<sequence>MKLIKRLVLFLILSASTVMASEPQAVILTDHGEIHLELYEEQAPQTVANFRKLARQGFYDGLSFHRVVPGFVIQGGDPAGNGTGGPGYDLPAEIAPQLKHRTGTLAMARKGDQVNPQRRSSGSQFYICLAPQPHLDGAYTIFGQVQEGMDAVRKVRAGDRILKIKFVEDH</sequence>
<keyword evidence="2 4" id="KW-0697">Rotamase</keyword>
<dbReference type="SUPFAM" id="SSF50891">
    <property type="entry name" value="Cyclophilin-like"/>
    <property type="match status" value="1"/>
</dbReference>
<dbReference type="Gene3D" id="2.40.100.10">
    <property type="entry name" value="Cyclophilin-like"/>
    <property type="match status" value="1"/>
</dbReference>
<dbReference type="InterPro" id="IPR044666">
    <property type="entry name" value="Cyclophilin_A-like"/>
</dbReference>
<dbReference type="InterPro" id="IPR029000">
    <property type="entry name" value="Cyclophilin-like_dom_sf"/>
</dbReference>
<evidence type="ECO:0000259" key="5">
    <source>
        <dbReference type="PROSITE" id="PS50072"/>
    </source>
</evidence>
<dbReference type="InterPro" id="IPR020892">
    <property type="entry name" value="Cyclophilin-type_PPIase_CS"/>
</dbReference>
<dbReference type="Proteomes" id="UP000886162">
    <property type="component" value="Unassembled WGS sequence"/>
</dbReference>
<feature type="chain" id="PRO_5033094677" description="Peptidyl-prolyl cis-trans isomerase" evidence="4">
    <location>
        <begin position="21"/>
        <end position="170"/>
    </location>
</feature>
<keyword evidence="4" id="KW-0732">Signal</keyword>
<feature type="signal peptide" evidence="4">
    <location>
        <begin position="1"/>
        <end position="20"/>
    </location>
</feature>
<accession>A0A831LHM1</accession>
<dbReference type="PROSITE" id="PS00170">
    <property type="entry name" value="CSA_PPIASE_1"/>
    <property type="match status" value="1"/>
</dbReference>
<gene>
    <name evidence="6" type="ORF">ENN94_04535</name>
</gene>
<organism evidence="6">
    <name type="scientific">Geoalkalibacter subterraneus</name>
    <dbReference type="NCBI Taxonomy" id="483547"/>
    <lineage>
        <taxon>Bacteria</taxon>
        <taxon>Pseudomonadati</taxon>
        <taxon>Thermodesulfobacteriota</taxon>
        <taxon>Desulfuromonadia</taxon>
        <taxon>Desulfuromonadales</taxon>
        <taxon>Geoalkalibacteraceae</taxon>
        <taxon>Geoalkalibacter</taxon>
    </lineage>
</organism>
<dbReference type="InterPro" id="IPR002130">
    <property type="entry name" value="Cyclophilin-type_PPIase_dom"/>
</dbReference>
<dbReference type="EC" id="5.2.1.8" evidence="4"/>